<feature type="domain" description="Methyltransferase" evidence="2">
    <location>
        <begin position="10"/>
        <end position="117"/>
    </location>
</feature>
<dbReference type="SUPFAM" id="SSF53335">
    <property type="entry name" value="S-adenosyl-L-methionine-dependent methyltransferases"/>
    <property type="match status" value="1"/>
</dbReference>
<reference evidence="3" key="1">
    <citation type="journal article" date="2020" name="bioRxiv">
        <title>Comparative genomics of Chlamydomonas.</title>
        <authorList>
            <person name="Craig R.J."/>
            <person name="Hasan A.R."/>
            <person name="Ness R.W."/>
            <person name="Keightley P.D."/>
        </authorList>
    </citation>
    <scope>NUCLEOTIDE SEQUENCE</scope>
    <source>
        <strain evidence="3">CCAP 11/70</strain>
    </source>
</reference>
<proteinExistence type="predicted"/>
<dbReference type="PANTHER" id="PTHR43861">
    <property type="entry name" value="TRANS-ACONITATE 2-METHYLTRANSFERASE-RELATED"/>
    <property type="match status" value="1"/>
</dbReference>
<dbReference type="Gene3D" id="3.40.50.150">
    <property type="entry name" value="Vaccinia Virus protein VP39"/>
    <property type="match status" value="1"/>
</dbReference>
<dbReference type="CDD" id="cd02440">
    <property type="entry name" value="AdoMet_MTases"/>
    <property type="match status" value="1"/>
</dbReference>
<evidence type="ECO:0000259" key="2">
    <source>
        <dbReference type="Pfam" id="PF13847"/>
    </source>
</evidence>
<evidence type="ECO:0000256" key="1">
    <source>
        <dbReference type="SAM" id="MobiDB-lite"/>
    </source>
</evidence>
<dbReference type="InterPro" id="IPR029063">
    <property type="entry name" value="SAM-dependent_MTases_sf"/>
</dbReference>
<dbReference type="PANTHER" id="PTHR43861:SF1">
    <property type="entry name" value="TRANS-ACONITATE 2-METHYLTRANSFERASE"/>
    <property type="match status" value="1"/>
</dbReference>
<dbReference type="InterPro" id="IPR025714">
    <property type="entry name" value="Methyltranfer_dom"/>
</dbReference>
<organism evidence="3 4">
    <name type="scientific">Edaphochlamys debaryana</name>
    <dbReference type="NCBI Taxonomy" id="47281"/>
    <lineage>
        <taxon>Eukaryota</taxon>
        <taxon>Viridiplantae</taxon>
        <taxon>Chlorophyta</taxon>
        <taxon>core chlorophytes</taxon>
        <taxon>Chlorophyceae</taxon>
        <taxon>CS clade</taxon>
        <taxon>Chlamydomonadales</taxon>
        <taxon>Chlamydomonadales incertae sedis</taxon>
        <taxon>Edaphochlamys</taxon>
    </lineage>
</organism>
<feature type="compositionally biased region" description="Pro residues" evidence="1">
    <location>
        <begin position="299"/>
        <end position="308"/>
    </location>
</feature>
<feature type="compositionally biased region" description="Low complexity" evidence="1">
    <location>
        <begin position="309"/>
        <end position="326"/>
    </location>
</feature>
<dbReference type="Proteomes" id="UP000612055">
    <property type="component" value="Unassembled WGS sequence"/>
</dbReference>
<comment type="caution">
    <text evidence="3">The sequence shown here is derived from an EMBL/GenBank/DDBJ whole genome shotgun (WGS) entry which is preliminary data.</text>
</comment>
<feature type="compositionally biased region" description="Gly residues" evidence="1">
    <location>
        <begin position="327"/>
        <end position="344"/>
    </location>
</feature>
<accession>A0A836BPZ5</accession>
<feature type="compositionally biased region" description="Gly residues" evidence="1">
    <location>
        <begin position="221"/>
        <end position="262"/>
    </location>
</feature>
<evidence type="ECO:0000313" key="4">
    <source>
        <dbReference type="Proteomes" id="UP000612055"/>
    </source>
</evidence>
<protein>
    <recommendedName>
        <fullName evidence="2">Methyltransferase domain-containing protein</fullName>
    </recommendedName>
</protein>
<dbReference type="AlphaFoldDB" id="A0A836BPZ5"/>
<feature type="region of interest" description="Disordered" evidence="1">
    <location>
        <begin position="293"/>
        <end position="346"/>
    </location>
</feature>
<feature type="region of interest" description="Disordered" evidence="1">
    <location>
        <begin position="190"/>
        <end position="263"/>
    </location>
</feature>
<evidence type="ECO:0000313" key="3">
    <source>
        <dbReference type="EMBL" id="KAG2484856.1"/>
    </source>
</evidence>
<gene>
    <name evidence="3" type="ORF">HYH03_016342</name>
</gene>
<name>A0A836BPZ5_9CHLO</name>
<dbReference type="Pfam" id="PF13847">
    <property type="entry name" value="Methyltransf_31"/>
    <property type="match status" value="1"/>
</dbReference>
<dbReference type="OrthoDB" id="6329284at2759"/>
<dbReference type="EMBL" id="JAEHOE010000140">
    <property type="protein sequence ID" value="KAG2484856.1"/>
    <property type="molecule type" value="Genomic_DNA"/>
</dbReference>
<keyword evidence="4" id="KW-1185">Reference proteome</keyword>
<sequence>MLVHAQLGRGQRLLDIGCGSGQLLVQAARRLGPSGASLGLDIAPGMVAAARRAVASARLRNVEVMQADAEAATLAAASYDIITCCATLPYMYDPGAALALWRGWLRPSGRLLVQSFKSPFDPECGLFYDLASQHGLDWAFPNPLQPLGDRQRLAAVLEAAGYRRVQVFEEASDVLVPAASARAHAEAMWESSVSSPHHHLGELTSPSAPSPPPSTSPSARGAGGAAAGGEGAGGAGAGGGPSAGAAAAGGAGGRGGGAGRGPGSAAVAAAAAARGSRPGAAVGGIGGKAAALSARRPAPASPTTPAPSTPNSAPAGAEGPPSSASGGAPGQGVAGPGSAQGQGQGRVLDPKAVAAFREAFLGAAERSARARLSHGVVRTKVGVLYGMGHAT</sequence>